<evidence type="ECO:0000313" key="6">
    <source>
        <dbReference type="EMBL" id="CAB5016835.1"/>
    </source>
</evidence>
<comment type="similarity">
    <text evidence="1">Belongs to the PstS family.</text>
</comment>
<keyword evidence="2" id="KW-0812">Transmembrane</keyword>
<organism evidence="5">
    <name type="scientific">freshwater metagenome</name>
    <dbReference type="NCBI Taxonomy" id="449393"/>
    <lineage>
        <taxon>unclassified sequences</taxon>
        <taxon>metagenomes</taxon>
        <taxon>ecological metagenomes</taxon>
    </lineage>
</organism>
<sequence length="524" mass="54200">MVGFSLTLHRIQRGDFWKLSVVALAALVGFQFVDLHPASAGQTITGSGSSYAAVAINNWTGQVSNLYGASVNYQTSSSVLGLNAFCANQVDFAASEIGYNAQQASCPPGQPAAGTYQYMPDVAGATCLMYNLQSTTSQPIRNLQIDSAAMMGVFSGKVLYWDDGAIKSLNPGVALPHAFINPVVRSDASGDNYIFSQYLSSLQGAEYASFNSTFTPSNSIPSAQWPSATANAVQNGFDLTHFVPQAGSDNASNYVASYPNTITYVETAYAILHGSACAGVKNASGAFVEPSAVADAIALTHDCLNADLTQNLNGCNGDPGVFNAPEPQAYPISSYSYLIASTNISTQKAAVLAQFIHFMACEGQISAGQLGYSPIPPNLILADFDAIGRLPGQKTPDPPTAKNCPNPYITGAMQYVGGPIQLSTGGSGGASSAASGSVDVKQVSAATAAQTAAVKGSNGLYQAGGQKFGIALNAAVANMLSEAAPGAAIAGVTAVFLALIVVPPSVGLLRRRRRIRSQSFEGEM</sequence>
<evidence type="ECO:0000313" key="4">
    <source>
        <dbReference type="EMBL" id="CAB4834213.1"/>
    </source>
</evidence>
<protein>
    <submittedName>
        <fullName evidence="5">Unannotated protein</fullName>
    </submittedName>
</protein>
<name>A0A6J7D745_9ZZZZ</name>
<dbReference type="PANTHER" id="PTHR42996:SF1">
    <property type="entry name" value="PHOSPHATE-BINDING PROTEIN PSTS"/>
    <property type="match status" value="1"/>
</dbReference>
<accession>A0A6J7D745</accession>
<dbReference type="PANTHER" id="PTHR42996">
    <property type="entry name" value="PHOSPHATE-BINDING PROTEIN PSTS"/>
    <property type="match status" value="1"/>
</dbReference>
<feature type="domain" description="PBP" evidence="3">
    <location>
        <begin position="39"/>
        <end position="361"/>
    </location>
</feature>
<dbReference type="SUPFAM" id="SSF53850">
    <property type="entry name" value="Periplasmic binding protein-like II"/>
    <property type="match status" value="1"/>
</dbReference>
<evidence type="ECO:0000313" key="5">
    <source>
        <dbReference type="EMBL" id="CAB4864958.1"/>
    </source>
</evidence>
<dbReference type="Gene3D" id="3.40.190.10">
    <property type="entry name" value="Periplasmic binding protein-like II"/>
    <property type="match status" value="2"/>
</dbReference>
<feature type="transmembrane region" description="Helical" evidence="2">
    <location>
        <begin position="487"/>
        <end position="509"/>
    </location>
</feature>
<keyword evidence="2" id="KW-0472">Membrane</keyword>
<dbReference type="EMBL" id="CAFBPM010000005">
    <property type="protein sequence ID" value="CAB5016835.1"/>
    <property type="molecule type" value="Genomic_DNA"/>
</dbReference>
<gene>
    <name evidence="4" type="ORF">UFOPK3164_01604</name>
    <name evidence="5" type="ORF">UFOPK3427_00430</name>
    <name evidence="6" type="ORF">UFOPK4112_00661</name>
</gene>
<dbReference type="EMBL" id="CAFBLT010000001">
    <property type="protein sequence ID" value="CAB4864958.1"/>
    <property type="molecule type" value="Genomic_DNA"/>
</dbReference>
<dbReference type="AlphaFoldDB" id="A0A6J7D745"/>
<dbReference type="InterPro" id="IPR024370">
    <property type="entry name" value="PBP_domain"/>
</dbReference>
<evidence type="ECO:0000256" key="2">
    <source>
        <dbReference type="SAM" id="Phobius"/>
    </source>
</evidence>
<dbReference type="InterPro" id="IPR050962">
    <property type="entry name" value="Phosphate-bind_PstS"/>
</dbReference>
<dbReference type="EMBL" id="CAFABE010000113">
    <property type="protein sequence ID" value="CAB4834213.1"/>
    <property type="molecule type" value="Genomic_DNA"/>
</dbReference>
<proteinExistence type="inferred from homology"/>
<dbReference type="Pfam" id="PF12849">
    <property type="entry name" value="PBP_like_2"/>
    <property type="match status" value="1"/>
</dbReference>
<keyword evidence="2" id="KW-1133">Transmembrane helix</keyword>
<evidence type="ECO:0000259" key="3">
    <source>
        <dbReference type="Pfam" id="PF12849"/>
    </source>
</evidence>
<reference evidence="5" key="1">
    <citation type="submission" date="2020-05" db="EMBL/GenBank/DDBJ databases">
        <authorList>
            <person name="Chiriac C."/>
            <person name="Salcher M."/>
            <person name="Ghai R."/>
            <person name="Kavagutti S V."/>
        </authorList>
    </citation>
    <scope>NUCLEOTIDE SEQUENCE</scope>
</reference>
<evidence type="ECO:0000256" key="1">
    <source>
        <dbReference type="ARBA" id="ARBA00008725"/>
    </source>
</evidence>